<proteinExistence type="predicted"/>
<dbReference type="InterPro" id="IPR053235">
    <property type="entry name" value="Ser_Thr_kinase"/>
</dbReference>
<dbReference type="InterPro" id="IPR008271">
    <property type="entry name" value="Ser/Thr_kinase_AS"/>
</dbReference>
<dbReference type="PROSITE" id="PS00108">
    <property type="entry name" value="PROTEIN_KINASE_ST"/>
    <property type="match status" value="1"/>
</dbReference>
<keyword evidence="2" id="KW-0723">Serine/threonine-protein kinase</keyword>
<keyword evidence="4" id="KW-0547">Nucleotide-binding</keyword>
<dbReference type="Gene3D" id="1.10.510.10">
    <property type="entry name" value="Transferase(Phosphotransferase) domain 1"/>
    <property type="match status" value="1"/>
</dbReference>
<evidence type="ECO:0000256" key="3">
    <source>
        <dbReference type="ARBA" id="ARBA00022679"/>
    </source>
</evidence>
<evidence type="ECO:0000259" key="9">
    <source>
        <dbReference type="PROSITE" id="PS50011"/>
    </source>
</evidence>
<accession>V7PC82</accession>
<protein>
    <recommendedName>
        <fullName evidence="1">non-specific serine/threonine protein kinase</fullName>
        <ecNumber evidence="1">2.7.11.1</ecNumber>
    </recommendedName>
</protein>
<dbReference type="Pfam" id="PF00069">
    <property type="entry name" value="Pkinase"/>
    <property type="match status" value="1"/>
</dbReference>
<gene>
    <name evidence="10" type="ORF">YYC_04984</name>
</gene>
<evidence type="ECO:0000256" key="6">
    <source>
        <dbReference type="ARBA" id="ARBA00022840"/>
    </source>
</evidence>
<keyword evidence="11" id="KW-1185">Reference proteome</keyword>
<evidence type="ECO:0000256" key="4">
    <source>
        <dbReference type="ARBA" id="ARBA00022741"/>
    </source>
</evidence>
<dbReference type="OrthoDB" id="68483at2759"/>
<dbReference type="PANTHER" id="PTHR24361">
    <property type="entry name" value="MITOGEN-ACTIVATED KINASE KINASE KINASE"/>
    <property type="match status" value="1"/>
</dbReference>
<evidence type="ECO:0000256" key="5">
    <source>
        <dbReference type="ARBA" id="ARBA00022777"/>
    </source>
</evidence>
<keyword evidence="3" id="KW-0808">Transferase</keyword>
<evidence type="ECO:0000256" key="7">
    <source>
        <dbReference type="ARBA" id="ARBA00047899"/>
    </source>
</evidence>
<evidence type="ECO:0000256" key="2">
    <source>
        <dbReference type="ARBA" id="ARBA00022527"/>
    </source>
</evidence>
<dbReference type="Gene3D" id="3.30.200.20">
    <property type="entry name" value="Phosphorylase Kinase, domain 1"/>
    <property type="match status" value="1"/>
</dbReference>
<dbReference type="PROSITE" id="PS50011">
    <property type="entry name" value="PROTEIN_KINASE_DOM"/>
    <property type="match status" value="1"/>
</dbReference>
<comment type="catalytic activity">
    <reaction evidence="7">
        <text>L-threonyl-[protein] + ATP = O-phospho-L-threonyl-[protein] + ADP + H(+)</text>
        <dbReference type="Rhea" id="RHEA:46608"/>
        <dbReference type="Rhea" id="RHEA-COMP:11060"/>
        <dbReference type="Rhea" id="RHEA-COMP:11605"/>
        <dbReference type="ChEBI" id="CHEBI:15378"/>
        <dbReference type="ChEBI" id="CHEBI:30013"/>
        <dbReference type="ChEBI" id="CHEBI:30616"/>
        <dbReference type="ChEBI" id="CHEBI:61977"/>
        <dbReference type="ChEBI" id="CHEBI:456216"/>
        <dbReference type="EC" id="2.7.11.1"/>
    </reaction>
</comment>
<sequence>MVLVRLFDWTHTYQIVECCQFPTNLSKKIVFLLFLHLCKLLLFFGNYENIIHLNKYKKGEDIFINDYKIVKTIHEGEFSKIIMCDKDGELYALKKYEKMFLEKKREFQKKTKDNKIVIKTKYDDLKNELKIITDIKNEYCLSCKEIITNNDEIYIVNKYMENESILKYDQCFFIFHPNESYFIPIPVIKCIVTNILKSLLYVHTKKNICHRDVKPSNILLDKNGIIKLNDFGDSEYMINKKIKGTRGTYKFMPPEFFVNTKCYYGEKVDIWSLGICIYALFYRVLPFSNKSGLINLFQEIANEEIKYHIDRNYFLSKVRKDATKKISHDSLSNEDINFLKIFLKKKPTERCTIKEALEHKWLRDMNQRDIEEYAKNVYKKKNIFHNFE</sequence>
<dbReference type="AlphaFoldDB" id="V7PC82"/>
<dbReference type="Proteomes" id="UP000018538">
    <property type="component" value="Unassembled WGS sequence"/>
</dbReference>
<evidence type="ECO:0000256" key="8">
    <source>
        <dbReference type="ARBA" id="ARBA00048679"/>
    </source>
</evidence>
<evidence type="ECO:0000256" key="1">
    <source>
        <dbReference type="ARBA" id="ARBA00012513"/>
    </source>
</evidence>
<reference evidence="10 11" key="1">
    <citation type="submission" date="2013-11" db="EMBL/GenBank/DDBJ databases">
        <title>The Genome Sequence of Plasmodium yoelii 17X.</title>
        <authorList>
            <consortium name="The Broad Institute Genomics Platform"/>
            <consortium name="The Broad Institute Genome Sequencing Center for Infectious Disease"/>
            <person name="Neafsey D."/>
            <person name="Adams J."/>
            <person name="Walker B."/>
            <person name="Young S.K."/>
            <person name="Zeng Q."/>
            <person name="Gargeya S."/>
            <person name="Fitzgerald M."/>
            <person name="Haas B."/>
            <person name="Abouelleil A."/>
            <person name="Alvarado L."/>
            <person name="Chapman S.B."/>
            <person name="Gainer-Dewar J."/>
            <person name="Goldberg J."/>
            <person name="Griggs A."/>
            <person name="Gujja S."/>
            <person name="Hansen M."/>
            <person name="Howarth C."/>
            <person name="Imamovic A."/>
            <person name="Ireland A."/>
            <person name="Larimer J."/>
            <person name="McCowan C."/>
            <person name="Murphy C."/>
            <person name="Pearson M."/>
            <person name="Poon T.W."/>
            <person name="Priest M."/>
            <person name="Roberts A."/>
            <person name="Saif S."/>
            <person name="Shea T."/>
            <person name="Sykes S."/>
            <person name="Wortman J."/>
            <person name="Nusbaum C."/>
            <person name="Birren B."/>
        </authorList>
    </citation>
    <scope>NUCLEOTIDE SEQUENCE [LARGE SCALE GENOMIC DNA]</scope>
    <source>
        <strain evidence="10 11">17X</strain>
    </source>
</reference>
<feature type="domain" description="Protein kinase" evidence="9">
    <location>
        <begin position="67"/>
        <end position="362"/>
    </location>
</feature>
<dbReference type="SMART" id="SM00220">
    <property type="entry name" value="S_TKc"/>
    <property type="match status" value="1"/>
</dbReference>
<name>V7PC82_PLAYE</name>
<comment type="catalytic activity">
    <reaction evidence="8">
        <text>L-seryl-[protein] + ATP = O-phospho-L-seryl-[protein] + ADP + H(+)</text>
        <dbReference type="Rhea" id="RHEA:17989"/>
        <dbReference type="Rhea" id="RHEA-COMP:9863"/>
        <dbReference type="Rhea" id="RHEA-COMP:11604"/>
        <dbReference type="ChEBI" id="CHEBI:15378"/>
        <dbReference type="ChEBI" id="CHEBI:29999"/>
        <dbReference type="ChEBI" id="CHEBI:30616"/>
        <dbReference type="ChEBI" id="CHEBI:83421"/>
        <dbReference type="ChEBI" id="CHEBI:456216"/>
        <dbReference type="EC" id="2.7.11.1"/>
    </reaction>
</comment>
<dbReference type="SUPFAM" id="SSF56112">
    <property type="entry name" value="Protein kinase-like (PK-like)"/>
    <property type="match status" value="1"/>
</dbReference>
<evidence type="ECO:0000313" key="11">
    <source>
        <dbReference type="Proteomes" id="UP000018538"/>
    </source>
</evidence>
<dbReference type="InterPro" id="IPR011009">
    <property type="entry name" value="Kinase-like_dom_sf"/>
</dbReference>
<dbReference type="PANTHER" id="PTHR24361:SF433">
    <property type="entry name" value="PROTEIN KINASE DOMAIN-CONTAINING PROTEIN"/>
    <property type="match status" value="1"/>
</dbReference>
<dbReference type="InterPro" id="IPR000719">
    <property type="entry name" value="Prot_kinase_dom"/>
</dbReference>
<evidence type="ECO:0000313" key="10">
    <source>
        <dbReference type="EMBL" id="ETB57161.1"/>
    </source>
</evidence>
<dbReference type="GO" id="GO:0004674">
    <property type="term" value="F:protein serine/threonine kinase activity"/>
    <property type="evidence" value="ECO:0007669"/>
    <property type="project" value="UniProtKB-KW"/>
</dbReference>
<dbReference type="EMBL" id="KI635808">
    <property type="protein sequence ID" value="ETB57161.1"/>
    <property type="molecule type" value="Genomic_DNA"/>
</dbReference>
<organism evidence="10 11">
    <name type="scientific">Plasmodium yoelii 17X</name>
    <dbReference type="NCBI Taxonomy" id="1323249"/>
    <lineage>
        <taxon>Eukaryota</taxon>
        <taxon>Sar</taxon>
        <taxon>Alveolata</taxon>
        <taxon>Apicomplexa</taxon>
        <taxon>Aconoidasida</taxon>
        <taxon>Haemosporida</taxon>
        <taxon>Plasmodiidae</taxon>
        <taxon>Plasmodium</taxon>
        <taxon>Plasmodium (Vinckeia)</taxon>
    </lineage>
</organism>
<dbReference type="GO" id="GO:0005524">
    <property type="term" value="F:ATP binding"/>
    <property type="evidence" value="ECO:0007669"/>
    <property type="project" value="UniProtKB-KW"/>
</dbReference>
<dbReference type="EC" id="2.7.11.1" evidence="1"/>
<keyword evidence="5 10" id="KW-0418">Kinase</keyword>
<keyword evidence="6" id="KW-0067">ATP-binding</keyword>
<dbReference type="GO" id="GO:0005737">
    <property type="term" value="C:cytoplasm"/>
    <property type="evidence" value="ECO:0007669"/>
    <property type="project" value="TreeGrafter"/>
</dbReference>